<dbReference type="AlphaFoldDB" id="A0A9W8Q673"/>
<keyword evidence="4 5" id="KW-0472">Membrane</keyword>
<proteinExistence type="predicted"/>
<feature type="transmembrane region" description="Helical" evidence="5">
    <location>
        <begin position="150"/>
        <end position="174"/>
    </location>
</feature>
<accession>A0A9W8Q673</accession>
<feature type="transmembrane region" description="Helical" evidence="5">
    <location>
        <begin position="50"/>
        <end position="72"/>
    </location>
</feature>
<feature type="transmembrane region" description="Helical" evidence="5">
    <location>
        <begin position="226"/>
        <end position="246"/>
    </location>
</feature>
<sequence length="319" mass="34730">MSQVPPSDQGPPAGEFPGLPPYVVRFGPKANCTINICPVQYSVYGYRPSLIANVLSIALFAIAGLVHIYLGFRWKSRFFAIACVIGCISAILGYLGRVLLYRNPFDFAGFMLQITCITTTPVYFCAAIYITLAQVINAFAPQLSRFNPSYFYWVFLPCDIVSLALQAAGGAMSVSAKGASQLGVNLALAGLAFQVVTIVIFCGFMGDFTIRYFRSGINATERDWRVYTFFSCLYGAVILITVRCVFRLVELREGYGGSLVKDEALFIGLEGTLVFAATCALTLGHPGLIFNADGKTKCLSDTEYPLNDQPSIKSQAQSC</sequence>
<comment type="subcellular location">
    <subcellularLocation>
        <location evidence="1">Membrane</location>
        <topology evidence="1">Multi-pass membrane protein</topology>
    </subcellularLocation>
</comment>
<evidence type="ECO:0008006" key="8">
    <source>
        <dbReference type="Google" id="ProtNLM"/>
    </source>
</evidence>
<evidence type="ECO:0000256" key="2">
    <source>
        <dbReference type="ARBA" id="ARBA00022692"/>
    </source>
</evidence>
<keyword evidence="2 5" id="KW-0812">Transmembrane</keyword>
<name>A0A9W8Q673_AKAMU</name>
<dbReference type="GeneID" id="80892070"/>
<reference evidence="6" key="1">
    <citation type="journal article" date="2023" name="Access Microbiol">
        <title>De-novo genome assembly for Akanthomyces muscarius, a biocontrol agent of insect agricultural pests.</title>
        <authorList>
            <person name="Erdos Z."/>
            <person name="Studholme D.J."/>
            <person name="Raymond B."/>
            <person name="Sharma M."/>
        </authorList>
    </citation>
    <scope>NUCLEOTIDE SEQUENCE</scope>
    <source>
        <strain evidence="6">Ve6</strain>
    </source>
</reference>
<dbReference type="Proteomes" id="UP001144673">
    <property type="component" value="Chromosome 2"/>
</dbReference>
<dbReference type="InterPro" id="IPR007568">
    <property type="entry name" value="RTA1"/>
</dbReference>
<feature type="transmembrane region" description="Helical" evidence="5">
    <location>
        <begin position="107"/>
        <end position="130"/>
    </location>
</feature>
<feature type="transmembrane region" description="Helical" evidence="5">
    <location>
        <begin position="186"/>
        <end position="206"/>
    </location>
</feature>
<evidence type="ECO:0000313" key="7">
    <source>
        <dbReference type="Proteomes" id="UP001144673"/>
    </source>
</evidence>
<keyword evidence="7" id="KW-1185">Reference proteome</keyword>
<organism evidence="6 7">
    <name type="scientific">Akanthomyces muscarius</name>
    <name type="common">Entomopathogenic fungus</name>
    <name type="synonym">Lecanicillium muscarium</name>
    <dbReference type="NCBI Taxonomy" id="2231603"/>
    <lineage>
        <taxon>Eukaryota</taxon>
        <taxon>Fungi</taxon>
        <taxon>Dikarya</taxon>
        <taxon>Ascomycota</taxon>
        <taxon>Pezizomycotina</taxon>
        <taxon>Sordariomycetes</taxon>
        <taxon>Hypocreomycetidae</taxon>
        <taxon>Hypocreales</taxon>
        <taxon>Cordycipitaceae</taxon>
        <taxon>Akanthomyces</taxon>
    </lineage>
</organism>
<dbReference type="PANTHER" id="PTHR31465">
    <property type="entry name" value="PROTEIN RTA1-RELATED"/>
    <property type="match status" value="1"/>
</dbReference>
<dbReference type="RefSeq" id="XP_056049751.1">
    <property type="nucleotide sequence ID" value="XM_056196198.1"/>
</dbReference>
<dbReference type="Pfam" id="PF04479">
    <property type="entry name" value="RTA1"/>
    <property type="match status" value="1"/>
</dbReference>
<evidence type="ECO:0000256" key="1">
    <source>
        <dbReference type="ARBA" id="ARBA00004141"/>
    </source>
</evidence>
<evidence type="ECO:0000256" key="4">
    <source>
        <dbReference type="ARBA" id="ARBA00023136"/>
    </source>
</evidence>
<dbReference type="EMBL" id="JAJHUN010000011">
    <property type="protein sequence ID" value="KAJ4146081.1"/>
    <property type="molecule type" value="Genomic_DNA"/>
</dbReference>
<gene>
    <name evidence="6" type="ORF">LMH87_004911</name>
</gene>
<comment type="caution">
    <text evidence="6">The sequence shown here is derived from an EMBL/GenBank/DDBJ whole genome shotgun (WGS) entry which is preliminary data.</text>
</comment>
<dbReference type="GO" id="GO:0000324">
    <property type="term" value="C:fungal-type vacuole"/>
    <property type="evidence" value="ECO:0007669"/>
    <property type="project" value="TreeGrafter"/>
</dbReference>
<feature type="transmembrane region" description="Helical" evidence="5">
    <location>
        <begin position="78"/>
        <end position="100"/>
    </location>
</feature>
<protein>
    <recommendedName>
        <fullName evidence="8">Parasitic phase-specific protein PSP-1</fullName>
    </recommendedName>
</protein>
<keyword evidence="3 5" id="KW-1133">Transmembrane helix</keyword>
<dbReference type="KEGG" id="amus:LMH87_004911"/>
<evidence type="ECO:0000256" key="5">
    <source>
        <dbReference type="SAM" id="Phobius"/>
    </source>
</evidence>
<dbReference type="GO" id="GO:0005886">
    <property type="term" value="C:plasma membrane"/>
    <property type="evidence" value="ECO:0007669"/>
    <property type="project" value="TreeGrafter"/>
</dbReference>
<evidence type="ECO:0000256" key="3">
    <source>
        <dbReference type="ARBA" id="ARBA00022989"/>
    </source>
</evidence>
<dbReference type="PANTHER" id="PTHR31465:SF9">
    <property type="entry name" value="SPHINGOID LONG-CHAIN BASE TRANSPORTER RSB1"/>
    <property type="match status" value="1"/>
</dbReference>
<evidence type="ECO:0000313" key="6">
    <source>
        <dbReference type="EMBL" id="KAJ4146081.1"/>
    </source>
</evidence>